<dbReference type="Gene3D" id="3.40.718.10">
    <property type="entry name" value="Isopropylmalate Dehydrogenase"/>
    <property type="match status" value="1"/>
</dbReference>
<comment type="similarity">
    <text evidence="1">Belongs to the isocitrate and isopropylmalate dehydrogenases family.</text>
</comment>
<dbReference type="EMBL" id="JBGFUD010002377">
    <property type="protein sequence ID" value="MFH4977533.1"/>
    <property type="molecule type" value="Genomic_DNA"/>
</dbReference>
<evidence type="ECO:0000259" key="3">
    <source>
        <dbReference type="Pfam" id="PF00180"/>
    </source>
</evidence>
<gene>
    <name evidence="4" type="ORF">AB6A40_004242</name>
</gene>
<organism evidence="4 5">
    <name type="scientific">Gnathostoma spinigerum</name>
    <dbReference type="NCBI Taxonomy" id="75299"/>
    <lineage>
        <taxon>Eukaryota</taxon>
        <taxon>Metazoa</taxon>
        <taxon>Ecdysozoa</taxon>
        <taxon>Nematoda</taxon>
        <taxon>Chromadorea</taxon>
        <taxon>Rhabditida</taxon>
        <taxon>Spirurina</taxon>
        <taxon>Gnathostomatomorpha</taxon>
        <taxon>Gnathostomatoidea</taxon>
        <taxon>Gnathostomatidae</taxon>
        <taxon>Gnathostoma</taxon>
    </lineage>
</organism>
<evidence type="ECO:0000313" key="5">
    <source>
        <dbReference type="Proteomes" id="UP001608902"/>
    </source>
</evidence>
<sequence>MDLLYPIELYCATYSHDSCEPKFYSFKNSFAKYGGRQTITALPGDGIGPEMVDHVRKIFSFAQVPVDFELVDLNSNHSSANDFEKAMMAIRRNGVALKGNIESKVDAKQQISSNMELRKRLDLFANTLHCVSLPKIPTRHHDIDVVLIRFCISFA</sequence>
<protein>
    <recommendedName>
        <fullName evidence="3">Isopropylmalate dehydrogenase-like domain-containing protein</fullName>
    </recommendedName>
</protein>
<dbReference type="PANTHER" id="PTHR11835">
    <property type="entry name" value="DECARBOXYLATING DEHYDROGENASES-ISOCITRATE, ISOPROPYLMALATE, TARTRATE"/>
    <property type="match status" value="1"/>
</dbReference>
<dbReference type="SUPFAM" id="SSF53659">
    <property type="entry name" value="Isocitrate/Isopropylmalate dehydrogenase-like"/>
    <property type="match status" value="1"/>
</dbReference>
<evidence type="ECO:0000256" key="2">
    <source>
        <dbReference type="ARBA" id="ARBA00022532"/>
    </source>
</evidence>
<name>A0ABD6EKN8_9BILA</name>
<keyword evidence="5" id="KW-1185">Reference proteome</keyword>
<reference evidence="4 5" key="1">
    <citation type="submission" date="2024-08" db="EMBL/GenBank/DDBJ databases">
        <title>Gnathostoma spinigerum genome.</title>
        <authorList>
            <person name="Gonzalez-Bertolin B."/>
            <person name="Monzon S."/>
            <person name="Zaballos A."/>
            <person name="Jimenez P."/>
            <person name="Dekumyoy P."/>
            <person name="Varona S."/>
            <person name="Cuesta I."/>
            <person name="Sumanam S."/>
            <person name="Adisakwattana P."/>
            <person name="Gasser R.B."/>
            <person name="Hernandez-Gonzalez A."/>
            <person name="Young N.D."/>
            <person name="Perteguer M.J."/>
        </authorList>
    </citation>
    <scope>NUCLEOTIDE SEQUENCE [LARGE SCALE GENOMIC DNA]</scope>
    <source>
        <strain evidence="4">AL3</strain>
        <tissue evidence="4">Liver</tissue>
    </source>
</reference>
<evidence type="ECO:0000256" key="1">
    <source>
        <dbReference type="ARBA" id="ARBA00007769"/>
    </source>
</evidence>
<dbReference type="InterPro" id="IPR024084">
    <property type="entry name" value="IsoPropMal-DH-like_dom"/>
</dbReference>
<dbReference type="GO" id="GO:0006099">
    <property type="term" value="P:tricarboxylic acid cycle"/>
    <property type="evidence" value="ECO:0007669"/>
    <property type="project" value="UniProtKB-KW"/>
</dbReference>
<dbReference type="Pfam" id="PF00180">
    <property type="entry name" value="Iso_dh"/>
    <property type="match status" value="1"/>
</dbReference>
<comment type="caution">
    <text evidence="4">The sequence shown here is derived from an EMBL/GenBank/DDBJ whole genome shotgun (WGS) entry which is preliminary data.</text>
</comment>
<accession>A0ABD6EKN8</accession>
<dbReference type="Proteomes" id="UP001608902">
    <property type="component" value="Unassembled WGS sequence"/>
</dbReference>
<feature type="domain" description="Isopropylmalate dehydrogenase-like" evidence="3">
    <location>
        <begin position="38"/>
        <end position="149"/>
    </location>
</feature>
<proteinExistence type="inferred from homology"/>
<dbReference type="AlphaFoldDB" id="A0ABD6EKN8"/>
<dbReference type="PANTHER" id="PTHR11835:SF60">
    <property type="entry name" value="ISOCITRATE DEHYDROGENASE [NAD] SUBUNIT, MITOCHONDRIAL"/>
    <property type="match status" value="1"/>
</dbReference>
<evidence type="ECO:0000313" key="4">
    <source>
        <dbReference type="EMBL" id="MFH4977533.1"/>
    </source>
</evidence>
<keyword evidence="2" id="KW-0816">Tricarboxylic acid cycle</keyword>